<dbReference type="AlphaFoldDB" id="A0AAD1WHR4"/>
<feature type="compositionally biased region" description="Basic residues" evidence="2">
    <location>
        <begin position="254"/>
        <end position="263"/>
    </location>
</feature>
<dbReference type="EMBL" id="OW240918">
    <property type="protein sequence ID" value="CAH2306758.1"/>
    <property type="molecule type" value="Genomic_DNA"/>
</dbReference>
<evidence type="ECO:0000313" key="4">
    <source>
        <dbReference type="Proteomes" id="UP001295444"/>
    </source>
</evidence>
<feature type="compositionally biased region" description="Basic and acidic residues" evidence="2">
    <location>
        <begin position="224"/>
        <end position="233"/>
    </location>
</feature>
<sequence>MALNRNIDSIRQDRKSFMDTWSLKKDEIPCTQSTRSPQKQCDSVKTLIYKLGKTMEKEVHVWWDIATLDFYVNNNIVPRGLRLYKRLAYKRNEPTLLKKWDQLLDKGSLLLMVFLINEKKKDLTQLDQEIKDLKTSIRPLVESGEYVELLEKMEKRVKDIEMNIREIKKKKIVRDQTDYKTLTQRNWKKDQRPRHYSPAKPRTDHSPQRYLSYRDALVSHKTPLRDFGREVTHTRHPHNTRYEVPYTRYYSNYHSKHYRKKTQHQNYYRNSEYRQPENRSQERRQQTQFLTTNKKSPEHSNPQTSTTGALTTESRRFSPQNKDSRSSIVNIANDFLEVRGRVPPKLFSEEDFRSPVVRRKRTIENREGEVDQHEEQILFKRRK</sequence>
<keyword evidence="1" id="KW-0175">Coiled coil</keyword>
<proteinExistence type="predicted"/>
<organism evidence="3 4">
    <name type="scientific">Pelobates cultripes</name>
    <name type="common">Western spadefoot toad</name>
    <dbReference type="NCBI Taxonomy" id="61616"/>
    <lineage>
        <taxon>Eukaryota</taxon>
        <taxon>Metazoa</taxon>
        <taxon>Chordata</taxon>
        <taxon>Craniata</taxon>
        <taxon>Vertebrata</taxon>
        <taxon>Euteleostomi</taxon>
        <taxon>Amphibia</taxon>
        <taxon>Batrachia</taxon>
        <taxon>Anura</taxon>
        <taxon>Pelobatoidea</taxon>
        <taxon>Pelobatidae</taxon>
        <taxon>Pelobates</taxon>
    </lineage>
</organism>
<accession>A0AAD1WHR4</accession>
<evidence type="ECO:0000256" key="1">
    <source>
        <dbReference type="SAM" id="Coils"/>
    </source>
</evidence>
<feature type="coiled-coil region" evidence="1">
    <location>
        <begin position="116"/>
        <end position="170"/>
    </location>
</feature>
<feature type="region of interest" description="Disordered" evidence="2">
    <location>
        <begin position="224"/>
        <end position="325"/>
    </location>
</feature>
<reference evidence="3" key="1">
    <citation type="submission" date="2022-03" db="EMBL/GenBank/DDBJ databases">
        <authorList>
            <person name="Alioto T."/>
            <person name="Alioto T."/>
            <person name="Gomez Garrido J."/>
        </authorList>
    </citation>
    <scope>NUCLEOTIDE SEQUENCE</scope>
</reference>
<feature type="compositionally biased region" description="Polar residues" evidence="2">
    <location>
        <begin position="286"/>
        <end position="325"/>
    </location>
</feature>
<keyword evidence="4" id="KW-1185">Reference proteome</keyword>
<dbReference type="Proteomes" id="UP001295444">
    <property type="component" value="Chromosome 07"/>
</dbReference>
<protein>
    <submittedName>
        <fullName evidence="3">Uncharacterized protein</fullName>
    </submittedName>
</protein>
<gene>
    <name evidence="3" type="ORF">PECUL_23A013864</name>
</gene>
<evidence type="ECO:0000313" key="3">
    <source>
        <dbReference type="EMBL" id="CAH2306758.1"/>
    </source>
</evidence>
<name>A0AAD1WHR4_PELCU</name>
<feature type="compositionally biased region" description="Basic and acidic residues" evidence="2">
    <location>
        <begin position="271"/>
        <end position="285"/>
    </location>
</feature>
<feature type="region of interest" description="Disordered" evidence="2">
    <location>
        <begin position="183"/>
        <end position="209"/>
    </location>
</feature>
<evidence type="ECO:0000256" key="2">
    <source>
        <dbReference type="SAM" id="MobiDB-lite"/>
    </source>
</evidence>